<proteinExistence type="inferred from homology"/>
<evidence type="ECO:0000256" key="4">
    <source>
        <dbReference type="ARBA" id="ARBA00013346"/>
    </source>
</evidence>
<dbReference type="PANTHER" id="PTHR11579">
    <property type="entry name" value="PROTEIN-L-ISOASPARTATE O-METHYLTRANSFERASE"/>
    <property type="match status" value="1"/>
</dbReference>
<keyword evidence="7 12" id="KW-0808">Transferase</keyword>
<evidence type="ECO:0000256" key="9">
    <source>
        <dbReference type="ARBA" id="ARBA00030757"/>
    </source>
</evidence>
<dbReference type="EMBL" id="JAGINT010000002">
    <property type="protein sequence ID" value="MBP2353308.1"/>
    <property type="molecule type" value="Genomic_DNA"/>
</dbReference>
<dbReference type="GO" id="GO:0032259">
    <property type="term" value="P:methylation"/>
    <property type="evidence" value="ECO:0007669"/>
    <property type="project" value="UniProtKB-KW"/>
</dbReference>
<evidence type="ECO:0000256" key="7">
    <source>
        <dbReference type="ARBA" id="ARBA00022679"/>
    </source>
</evidence>
<evidence type="ECO:0000256" key="3">
    <source>
        <dbReference type="ARBA" id="ARBA00011890"/>
    </source>
</evidence>
<evidence type="ECO:0000256" key="10">
    <source>
        <dbReference type="ARBA" id="ARBA00031323"/>
    </source>
</evidence>
<gene>
    <name evidence="12" type="ORF">JOF29_004418</name>
</gene>
<dbReference type="CDD" id="cd02440">
    <property type="entry name" value="AdoMet_MTases"/>
    <property type="match status" value="1"/>
</dbReference>
<dbReference type="EC" id="2.1.1.77" evidence="3"/>
<dbReference type="SUPFAM" id="SSF53335">
    <property type="entry name" value="S-adenosyl-L-methionine-dependent methyltransferases"/>
    <property type="match status" value="1"/>
</dbReference>
<dbReference type="InterPro" id="IPR000682">
    <property type="entry name" value="PCMT"/>
</dbReference>
<evidence type="ECO:0000256" key="8">
    <source>
        <dbReference type="ARBA" id="ARBA00022691"/>
    </source>
</evidence>
<dbReference type="Pfam" id="PF01135">
    <property type="entry name" value="PCMT"/>
    <property type="match status" value="1"/>
</dbReference>
<dbReference type="NCBIfam" id="TIGR04364">
    <property type="entry name" value="methyltran_FxLD"/>
    <property type="match status" value="1"/>
</dbReference>
<evidence type="ECO:0000313" key="12">
    <source>
        <dbReference type="EMBL" id="MBP2353308.1"/>
    </source>
</evidence>
<comment type="caution">
    <text evidence="12">The sequence shown here is derived from an EMBL/GenBank/DDBJ whole genome shotgun (WGS) entry which is preliminary data.</text>
</comment>
<dbReference type="Proteomes" id="UP000755585">
    <property type="component" value="Unassembled WGS sequence"/>
</dbReference>
<comment type="subcellular location">
    <subcellularLocation>
        <location evidence="1">Cytoplasm</location>
    </subcellularLocation>
</comment>
<sequence>MRTAMVEQMRGAGDLRTEGVTRAFSIVPRERFAPDAPLEQVYNRDDVVITKRDDNGLALSSVSAPRIQAQMLEQAEISPGMRVLEIGSGGYNAALIAELVGPEGEVTTVDIDPFVTDRAAQYLAETGYDRIQVLQVDAEGGVPQRAPFDRIIVTAGAWDVPPAWIEQLAEDGLLVVPLRLRGLTRSFALARKDGRLVSQNYDLCGFVSMQGAGANDERLILLQGEDIALRVDSDQLVTSPDSLRSALTSARVTRGSGIEVGGYEPFDDLDLFMATALDDFGLLVAKDAAIASGVVERSARMGAKTALADDSFAYRASQPTSDERTSFEFIVYGHGPHADQLVDQYIGLIREWDQSHRGGSGARVEVYPAGTDVRVPAGGRLVEKKHTSVLIFWPTSP</sequence>
<keyword evidence="6 12" id="KW-0489">Methyltransferase</keyword>
<evidence type="ECO:0000256" key="11">
    <source>
        <dbReference type="ARBA" id="ARBA00031350"/>
    </source>
</evidence>
<dbReference type="PANTHER" id="PTHR11579:SF0">
    <property type="entry name" value="PROTEIN-L-ISOASPARTATE(D-ASPARTATE) O-METHYLTRANSFERASE"/>
    <property type="match status" value="1"/>
</dbReference>
<evidence type="ECO:0000256" key="2">
    <source>
        <dbReference type="ARBA" id="ARBA00005369"/>
    </source>
</evidence>
<name>A0ABS4UNT7_9ACTN</name>
<keyword evidence="5" id="KW-0963">Cytoplasm</keyword>
<comment type="similarity">
    <text evidence="2">Belongs to the methyltransferase superfamily. L-isoaspartyl/D-aspartyl protein methyltransferase family.</text>
</comment>
<keyword evidence="13" id="KW-1185">Reference proteome</keyword>
<dbReference type="Gene3D" id="3.40.50.150">
    <property type="entry name" value="Vaccinia Virus protein VP39"/>
    <property type="match status" value="1"/>
</dbReference>
<evidence type="ECO:0000256" key="6">
    <source>
        <dbReference type="ARBA" id="ARBA00022603"/>
    </source>
</evidence>
<protein>
    <recommendedName>
        <fullName evidence="4">Protein-L-isoaspartate O-methyltransferase</fullName>
        <ecNumber evidence="3">2.1.1.77</ecNumber>
    </recommendedName>
    <alternativeName>
        <fullName evidence="11">L-isoaspartyl protein carboxyl methyltransferase</fullName>
    </alternativeName>
    <alternativeName>
        <fullName evidence="9">Protein L-isoaspartyl methyltransferase</fullName>
    </alternativeName>
    <alternativeName>
        <fullName evidence="10">Protein-beta-aspartate methyltransferase</fullName>
    </alternativeName>
</protein>
<dbReference type="InterPro" id="IPR027573">
    <property type="entry name" value="Methyltran_FxLD"/>
</dbReference>
<evidence type="ECO:0000313" key="13">
    <source>
        <dbReference type="Proteomes" id="UP000755585"/>
    </source>
</evidence>
<dbReference type="RefSeq" id="WP_245359362.1">
    <property type="nucleotide sequence ID" value="NZ_BAAAVU010000001.1"/>
</dbReference>
<keyword evidence="8" id="KW-0949">S-adenosyl-L-methionine</keyword>
<evidence type="ECO:0000256" key="1">
    <source>
        <dbReference type="ARBA" id="ARBA00004496"/>
    </source>
</evidence>
<accession>A0ABS4UNT7</accession>
<dbReference type="GO" id="GO:0004719">
    <property type="term" value="F:protein-L-isoaspartate (D-aspartate) O-methyltransferase activity"/>
    <property type="evidence" value="ECO:0007669"/>
    <property type="project" value="UniProtKB-EC"/>
</dbReference>
<dbReference type="InterPro" id="IPR029063">
    <property type="entry name" value="SAM-dependent_MTases_sf"/>
</dbReference>
<organism evidence="12 13">
    <name type="scientific">Kribbella aluminosa</name>
    <dbReference type="NCBI Taxonomy" id="416017"/>
    <lineage>
        <taxon>Bacteria</taxon>
        <taxon>Bacillati</taxon>
        <taxon>Actinomycetota</taxon>
        <taxon>Actinomycetes</taxon>
        <taxon>Propionibacteriales</taxon>
        <taxon>Kribbellaceae</taxon>
        <taxon>Kribbella</taxon>
    </lineage>
</organism>
<evidence type="ECO:0000256" key="5">
    <source>
        <dbReference type="ARBA" id="ARBA00022490"/>
    </source>
</evidence>
<reference evidence="12 13" key="1">
    <citation type="submission" date="2021-03" db="EMBL/GenBank/DDBJ databases">
        <title>Sequencing the genomes of 1000 actinobacteria strains.</title>
        <authorList>
            <person name="Klenk H.-P."/>
        </authorList>
    </citation>
    <scope>NUCLEOTIDE SEQUENCE [LARGE SCALE GENOMIC DNA]</scope>
    <source>
        <strain evidence="12 13">DSM 18824</strain>
    </source>
</reference>